<evidence type="ECO:0000256" key="2">
    <source>
        <dbReference type="ARBA" id="ARBA00004613"/>
    </source>
</evidence>
<reference evidence="9" key="1">
    <citation type="submission" date="2022-05" db="EMBL/GenBank/DDBJ databases">
        <authorList>
            <person name="Jo J.-H."/>
            <person name="Im W.-T."/>
        </authorList>
    </citation>
    <scope>NUCLEOTIDE SEQUENCE</scope>
    <source>
        <strain evidence="9">SE158</strain>
    </source>
</reference>
<dbReference type="Gene3D" id="2.150.10.10">
    <property type="entry name" value="Serralysin-like metalloprotease, C-terminal"/>
    <property type="match status" value="17"/>
</dbReference>
<dbReference type="InterPro" id="IPR003995">
    <property type="entry name" value="RTX_toxin_determinant-A"/>
</dbReference>
<dbReference type="EMBL" id="JAMGBD010000002">
    <property type="protein sequence ID" value="MCL6684537.1"/>
    <property type="molecule type" value="Genomic_DNA"/>
</dbReference>
<proteinExistence type="predicted"/>
<dbReference type="InterPro" id="IPR050557">
    <property type="entry name" value="RTX_toxin/Mannuronan_C5-epim"/>
</dbReference>
<dbReference type="PRINTS" id="PR01488">
    <property type="entry name" value="RTXTOXINA"/>
</dbReference>
<dbReference type="PROSITE" id="PS00330">
    <property type="entry name" value="HEMOLYSIN_CALCIUM"/>
    <property type="match status" value="12"/>
</dbReference>
<evidence type="ECO:0000256" key="6">
    <source>
        <dbReference type="ARBA" id="ARBA00023026"/>
    </source>
</evidence>
<feature type="compositionally biased region" description="Polar residues" evidence="8">
    <location>
        <begin position="480"/>
        <end position="489"/>
    </location>
</feature>
<dbReference type="InterPro" id="IPR018511">
    <property type="entry name" value="Hemolysin-typ_Ca-bd_CS"/>
</dbReference>
<keyword evidence="4" id="KW-0800">Toxin</keyword>
<sequence>MTYEALGDEFVVNSTTAGWQRWPSITYLTGGGYVVTWQDDSGQGGDTTGSSIRGQIYDAEGSLIGGEFVVNATTIGNQADPAVAATSDGGFVVTWIDDSGIGGDASSSSIKARMFGADGTPIADEFLVNTATTNQQIQPSIVMLADGRFVIAWADASADSGDSPYGIKAQIFGTDGSPIGTEFHVNSEIANYQIQPAIAALADGGFAITWMHATGVAGADYDVRAQVYDAAGEEVGGEVIVNVNPTSGEAEPTIAGLTGGGFVVSWSAPANGDYSVYGDQARVFDASGNAVTDEFLVNSQTSGEQSQGVVTGLADGTFVIAFVDGYPGYSYQIKAQQFAADGSKLGDEIQVNAEYSGQIRPSITTLESGHFVISWMNGFTSDVEARIYDGPAPAEDTADAQNDEFTTDELTPITGNVFADNGNGPDSGGPLTVVAVNGVAANVGTQITLPSGALLTLNDDGSFSYDPNGSFEYTPAPESGGTNTPSGDTFSYTLEGGDTATAVITINGVDNNDTVLGTDEVDVLTGGAGNDLVFGLEGDDLLRGRAGDDYIDGGDGYDRAGYYHLNEAAGGAHVDLTISGPQDTGSQGWDTLVSIEYVSGTPFADVLIGDANDNVLWGSTATIDPDTNWVSTTNNDTLDGGDGNDLLYVGIGNHSLTGGDGIDTVGFTENFGDDPAIHVSLALQGTTQDTGAGQWTINGVENLSGGNDDDELTGDDNANILAGSFGNDILRGGGGNDALYGDGSIDTAAPASGAPTLYPDLGANGDDVLEGGLGDDEIYGGGGIDTASYEHASGAVQVVLYKNGGGNGDSTGADGEDLLSGIENLVGSAFDDQLAGNNLDNVISGGDGNDGLRGNGGNDTLYGGAGNDFLNGSAGDDYIDGGDGYDRAAFFEDATPAGVTVDLRLQGQAQDTGQGMDTLVNIENVSGSVYGDHLTGDDGNNQLWGSVGGNGGTNNDTLDGQGGDDLLQVGIGNHSLTGGSGIDTVAFTENGGAEPNISVSLELQGGAQDTGAGSWTLNGIENLSGGIGNDALTGDGGANVLAGNLGDDQLAGGGGSDTLYGDGAIGVNAPGSGPIETIADVGSTGGIDGNDVLDGGAGNDQIYGGGGIDTASYASATGNVSVFLYDATYGEAYGANGFDQLYDIENLSGSAFNDVLYGNDEGNVISGGAGHDDVRGFGGNDQIYGGDGDDLLYGNAGDDLLDGGAGYDRVGYFSGATAGVHVDLNLQGIAQDTGQGMDTLVNIENVSGTQFGDTLIGDGGDNVLWGSASGNAGGTNNDTLIGNGGNDLLVVGIGNHSIDGGTGTDTFRFTENGAPETGITLSLLLAGQAQVTANGTWTLTGIENLSGSIAGDNLTGDGNANVLAGDLGDDTLSGGAGNDTLYGDGQITWDGHGTGRSGPITTYADATGNYVGGIAGNDTLEGGLGDDLINGGGGVDTASYANASGAVTVTLFNNTTGNGNSSGADGNDTLNGIENLTGSAFNDLLNGNALANVLTGGDGHDSLRGNGGDDTLYGQGGDDFLYGNAGNDYIDGGDGYDRAGFFSGATAGVHVDLNLQGIAQDTGQGMDTLVNIEHVTGTSFSDTLIGDEGSNWLGGQSDGNADTIIGNGGNDLIVNGSGNHSLSGGTGFDVFAFQPSVGTTGINVSLALQGGAQDTGQGMMTLSGFEGLSGSGGNDTLTGDGGDNVLGGELGNDTLVGGAGNDTLYGDGSYRPDTHGLGGSGPITLFTDTGATFGVPDGNDLLEGGLGDDALDGGGGTDTASYEHASGAVQVDVGSGQSSGADGNDILISIENVIGSAFADDLTGDGGSNVIDGRGGNDFISGGAGDDTIYGGDGDDFLQGDFGENSLSFTGNDLLYGGDGNDGLRGGLGNDQLYGGANNDLLRGNGGVDYFDGGADDGEGFNGIGDRVSFYERRATQGAVADLRTGVISNDGFGNVETMVGIESLGADTAYADTFYGNDARNYLAGNVGDGLYGFGGDDLFLTSSAAAIVDGGTGVDRLSVTNLGGWLRPDSNGDGLAELAPDAVNGWTVNLSAGTTVDGYGNAGTVTGIENVDGSVLADTLIGDANANALNGSDGNDVLQGRTGNDALDGGAGIDTASYANASGAVTVTLTAGGAGTSSGADGNDTLSNIENLTGGAFNDVLNGNNDANTLDGGGGHDKLSGAGGNDTLLGGNGDDTLTGGAGNDVINGGAGYDRANYFGATTGVTVSLAIAGAQNTVGAGTDTLIDVENLTGTQYSDTLIGNANDNWLWGFATTAGTVNNDTLDGGGGNDLLWAGNGNMTLIGGTGNDTVMYNQNFSGDVAVKISLAVAGAQNTGQGTWTLTGIENLVGGTANDTLTGDGNANILAGGAGTDTIDGGAGNDTIYGDGEITFDDHGTGGSGPIIIVPDAVATYGGVAGADILSGGDGDDFIYGGAGNDVIKGDKDNDTLYGGTGNDTLTGGNGNDRYVIEANSGADTISGFAHLVDKIVFDDSSGVTSYAQLTLTKVGSNTLVSWGNGNSITLTGLKPTDLSAADFQFNPAAAGYEHVNHSFSTDYATPHDIFL</sequence>
<comment type="subcellular location">
    <subcellularLocation>
        <location evidence="1">Membrane</location>
    </subcellularLocation>
    <subcellularLocation>
        <location evidence="2">Secreted</location>
    </subcellularLocation>
</comment>
<keyword evidence="7" id="KW-0472">Membrane</keyword>
<dbReference type="InterPro" id="IPR011049">
    <property type="entry name" value="Serralysin-like_metalloprot_C"/>
</dbReference>
<keyword evidence="6" id="KW-0843">Virulence</keyword>
<evidence type="ECO:0000256" key="8">
    <source>
        <dbReference type="SAM" id="MobiDB-lite"/>
    </source>
</evidence>
<evidence type="ECO:0000256" key="1">
    <source>
        <dbReference type="ARBA" id="ARBA00004370"/>
    </source>
</evidence>
<accession>A0ABT0RPH2</accession>
<keyword evidence="10" id="KW-1185">Reference proteome</keyword>
<dbReference type="PANTHER" id="PTHR38340:SF1">
    <property type="entry name" value="S-LAYER PROTEIN"/>
    <property type="match status" value="1"/>
</dbReference>
<feature type="region of interest" description="Disordered" evidence="8">
    <location>
        <begin position="468"/>
        <end position="489"/>
    </location>
</feature>
<evidence type="ECO:0000256" key="7">
    <source>
        <dbReference type="ARBA" id="ARBA00023136"/>
    </source>
</evidence>
<dbReference type="RefSeq" id="WP_249848943.1">
    <property type="nucleotide sequence ID" value="NZ_JAMGBD010000002.1"/>
</dbReference>
<keyword evidence="3" id="KW-0964">Secreted</keyword>
<gene>
    <name evidence="9" type="ORF">LZ536_11590</name>
</gene>
<protein>
    <submittedName>
        <fullName evidence="9">Uncharacterized protein</fullName>
    </submittedName>
</protein>
<dbReference type="PRINTS" id="PR00313">
    <property type="entry name" value="CABNDNGRPT"/>
</dbReference>
<dbReference type="Proteomes" id="UP001165363">
    <property type="component" value="Unassembled WGS sequence"/>
</dbReference>
<evidence type="ECO:0000256" key="5">
    <source>
        <dbReference type="ARBA" id="ARBA00022737"/>
    </source>
</evidence>
<name>A0ABT0RPH2_9SPHN</name>
<evidence type="ECO:0000256" key="3">
    <source>
        <dbReference type="ARBA" id="ARBA00022525"/>
    </source>
</evidence>
<dbReference type="SUPFAM" id="SSF51120">
    <property type="entry name" value="beta-Roll"/>
    <property type="match status" value="18"/>
</dbReference>
<keyword evidence="5" id="KW-0677">Repeat</keyword>
<comment type="caution">
    <text evidence="9">The sequence shown here is derived from an EMBL/GenBank/DDBJ whole genome shotgun (WGS) entry which is preliminary data.</text>
</comment>
<dbReference type="InterPro" id="IPR001343">
    <property type="entry name" value="Hemolysn_Ca-bd"/>
</dbReference>
<dbReference type="Pfam" id="PF00353">
    <property type="entry name" value="HemolysinCabind"/>
    <property type="match status" value="30"/>
</dbReference>
<evidence type="ECO:0000256" key="4">
    <source>
        <dbReference type="ARBA" id="ARBA00022656"/>
    </source>
</evidence>
<evidence type="ECO:0000313" key="9">
    <source>
        <dbReference type="EMBL" id="MCL6684537.1"/>
    </source>
</evidence>
<dbReference type="PANTHER" id="PTHR38340">
    <property type="entry name" value="S-LAYER PROTEIN"/>
    <property type="match status" value="1"/>
</dbReference>
<evidence type="ECO:0000313" key="10">
    <source>
        <dbReference type="Proteomes" id="UP001165363"/>
    </source>
</evidence>
<organism evidence="9 10">
    <name type="scientific">Sphingomonas alba</name>
    <dbReference type="NCBI Taxonomy" id="2908208"/>
    <lineage>
        <taxon>Bacteria</taxon>
        <taxon>Pseudomonadati</taxon>
        <taxon>Pseudomonadota</taxon>
        <taxon>Alphaproteobacteria</taxon>
        <taxon>Sphingomonadales</taxon>
        <taxon>Sphingomonadaceae</taxon>
        <taxon>Sphingomonas</taxon>
    </lineage>
</organism>